<sequence length="118" mass="13236">MRTASIDESNFSIIRKLAPPIHVSLDGKVTIFQRQTQDEKYDAKRYSIGYTTGTGTRESPLQYSSAADVSPHYGIIDLWFGLHGNQGPTKMFIKVNDWVLEVVPFGVRAEDGVFTKLI</sequence>
<name>A0A554LQ30_9BACT</name>
<proteinExistence type="predicted"/>
<comment type="caution">
    <text evidence="1">The sequence shown here is derived from an EMBL/GenBank/DDBJ whole genome shotgun (WGS) entry which is preliminary data.</text>
</comment>
<evidence type="ECO:0000313" key="2">
    <source>
        <dbReference type="Proteomes" id="UP000316495"/>
    </source>
</evidence>
<protein>
    <submittedName>
        <fullName evidence="1">Uncharacterized protein</fullName>
    </submittedName>
</protein>
<accession>A0A554LQ30</accession>
<organism evidence="1 2">
    <name type="scientific">Candidatus Berkelbacteria bacterium Athens1014_28</name>
    <dbReference type="NCBI Taxonomy" id="2017145"/>
    <lineage>
        <taxon>Bacteria</taxon>
        <taxon>Candidatus Berkelbacteria</taxon>
    </lineage>
</organism>
<gene>
    <name evidence="1" type="ORF">Athens101428_49</name>
</gene>
<reference evidence="1 2" key="1">
    <citation type="submission" date="2017-07" db="EMBL/GenBank/DDBJ databases">
        <title>Mechanisms for carbon and nitrogen cycling indicate functional differentiation within the Candidate Phyla Radiation.</title>
        <authorList>
            <person name="Danczak R.E."/>
            <person name="Johnston M.D."/>
            <person name="Kenah C."/>
            <person name="Slattery M."/>
            <person name="Wrighton K.C."/>
            <person name="Wilkins M.J."/>
        </authorList>
    </citation>
    <scope>NUCLEOTIDE SEQUENCE [LARGE SCALE GENOMIC DNA]</scope>
    <source>
        <strain evidence="1">Athens1014_28</strain>
    </source>
</reference>
<dbReference type="Proteomes" id="UP000316495">
    <property type="component" value="Unassembled WGS sequence"/>
</dbReference>
<dbReference type="AlphaFoldDB" id="A0A554LQ30"/>
<evidence type="ECO:0000313" key="1">
    <source>
        <dbReference type="EMBL" id="TSC94978.1"/>
    </source>
</evidence>
<dbReference type="EMBL" id="VMGN01000002">
    <property type="protein sequence ID" value="TSC94978.1"/>
    <property type="molecule type" value="Genomic_DNA"/>
</dbReference>